<accession>A0A840GGM7</accession>
<name>A0A840GGM7_RHOTE</name>
<dbReference type="RefSeq" id="WP_184415034.1">
    <property type="nucleotide sequence ID" value="NZ_JACIGE010000005.1"/>
</dbReference>
<evidence type="ECO:0000313" key="1">
    <source>
        <dbReference type="EMBL" id="MBB4247349.1"/>
    </source>
</evidence>
<dbReference type="AlphaFoldDB" id="A0A840GGM7"/>
<dbReference type="EMBL" id="JACIGE010000005">
    <property type="protein sequence ID" value="MBB4247349.1"/>
    <property type="molecule type" value="Genomic_DNA"/>
</dbReference>
<keyword evidence="2" id="KW-1185">Reference proteome</keyword>
<comment type="caution">
    <text evidence="1">The sequence shown here is derived from an EMBL/GenBank/DDBJ whole genome shotgun (WGS) entry which is preliminary data.</text>
</comment>
<sequence>MGTALMATAKLRTQLRKASPWCLLFVWLSLSAAQLWSMEVQAIRDGLGMCSSPPATTTEKGPQWLLALLP</sequence>
<proteinExistence type="predicted"/>
<reference evidence="1 2" key="1">
    <citation type="submission" date="2020-08" db="EMBL/GenBank/DDBJ databases">
        <title>Genome sequencing of Purple Non-Sulfur Bacteria from various extreme environments.</title>
        <authorList>
            <person name="Mayer M."/>
        </authorList>
    </citation>
    <scope>NUCLEOTIDE SEQUENCE [LARGE SCALE GENOMIC DNA]</scope>
    <source>
        <strain evidence="1 2">2761</strain>
    </source>
</reference>
<dbReference type="Proteomes" id="UP000587070">
    <property type="component" value="Unassembled WGS sequence"/>
</dbReference>
<protein>
    <submittedName>
        <fullName evidence="1">Uncharacterized protein</fullName>
    </submittedName>
</protein>
<organism evidence="1 2">
    <name type="scientific">Rhodocyclus tenuis</name>
    <name type="common">Rhodospirillum tenue</name>
    <dbReference type="NCBI Taxonomy" id="1066"/>
    <lineage>
        <taxon>Bacteria</taxon>
        <taxon>Pseudomonadati</taxon>
        <taxon>Pseudomonadota</taxon>
        <taxon>Betaproteobacteria</taxon>
        <taxon>Rhodocyclales</taxon>
        <taxon>Rhodocyclaceae</taxon>
        <taxon>Rhodocyclus</taxon>
    </lineage>
</organism>
<gene>
    <name evidence="1" type="ORF">GGD90_001720</name>
</gene>
<evidence type="ECO:0000313" key="2">
    <source>
        <dbReference type="Proteomes" id="UP000587070"/>
    </source>
</evidence>